<sequence>MFKASEEELQGALNVALEAGYRHIDAAPVYENEGIIGKVLKKWFDSGKIKRSEVFVVTKLPPVGNRPEDVEYWIKKSLQDLQLTYVDLYLIHTPFTFEKSGEELHPLDENGKIKLDNSTNPVKVWTEMEKQVECGRTKAIGLSNFNIPQIERILNNAKVKVSMLQVELHVYFQQKQLVKYCKEKNIPMTAYSPLGSRGLVKLLNKTEEIPDMLQNDVVCKIAKEYGKSSAQILLRYIVQNKIIVIPKSTNPQRIEENIQLFNWELKSEDMEKLKNLDLGEAGRICDFSFFKGIEQHVEFPF</sequence>
<keyword evidence="3" id="KW-0560">Oxidoreductase</keyword>
<evidence type="ECO:0000256" key="3">
    <source>
        <dbReference type="ARBA" id="ARBA00023002"/>
    </source>
</evidence>
<dbReference type="InterPro" id="IPR018170">
    <property type="entry name" value="Aldo/ket_reductase_CS"/>
</dbReference>
<dbReference type="PROSITE" id="PS00798">
    <property type="entry name" value="ALDOKETO_REDUCTASE_1"/>
    <property type="match status" value="1"/>
</dbReference>
<organism evidence="8 9">
    <name type="scientific">Habropoda laboriosa</name>
    <dbReference type="NCBI Taxonomy" id="597456"/>
    <lineage>
        <taxon>Eukaryota</taxon>
        <taxon>Metazoa</taxon>
        <taxon>Ecdysozoa</taxon>
        <taxon>Arthropoda</taxon>
        <taxon>Hexapoda</taxon>
        <taxon>Insecta</taxon>
        <taxon>Pterygota</taxon>
        <taxon>Neoptera</taxon>
        <taxon>Endopterygota</taxon>
        <taxon>Hymenoptera</taxon>
        <taxon>Apocrita</taxon>
        <taxon>Aculeata</taxon>
        <taxon>Apoidea</taxon>
        <taxon>Anthophila</taxon>
        <taxon>Apidae</taxon>
        <taxon>Habropoda</taxon>
    </lineage>
</organism>
<dbReference type="PROSITE" id="PS00063">
    <property type="entry name" value="ALDOKETO_REDUCTASE_3"/>
    <property type="match status" value="1"/>
</dbReference>
<keyword evidence="9" id="KW-1185">Reference proteome</keyword>
<accession>A0A0L7QTL5</accession>
<proteinExistence type="inferred from homology"/>
<evidence type="ECO:0000313" key="8">
    <source>
        <dbReference type="EMBL" id="KOC61816.1"/>
    </source>
</evidence>
<dbReference type="Gene3D" id="3.20.20.100">
    <property type="entry name" value="NADP-dependent oxidoreductase domain"/>
    <property type="match status" value="1"/>
</dbReference>
<evidence type="ECO:0000259" key="7">
    <source>
        <dbReference type="Pfam" id="PF00248"/>
    </source>
</evidence>
<reference evidence="8 9" key="1">
    <citation type="submission" date="2015-07" db="EMBL/GenBank/DDBJ databases">
        <title>The genome of Habropoda laboriosa.</title>
        <authorList>
            <person name="Pan H."/>
            <person name="Kapheim K."/>
        </authorList>
    </citation>
    <scope>NUCLEOTIDE SEQUENCE [LARGE SCALE GENOMIC DNA]</scope>
    <source>
        <strain evidence="8">0110345459</strain>
    </source>
</reference>
<evidence type="ECO:0000256" key="2">
    <source>
        <dbReference type="ARBA" id="ARBA00022857"/>
    </source>
</evidence>
<dbReference type="GO" id="GO:0016491">
    <property type="term" value="F:oxidoreductase activity"/>
    <property type="evidence" value="ECO:0007669"/>
    <property type="project" value="UniProtKB-KW"/>
</dbReference>
<keyword evidence="2" id="KW-0521">NADP</keyword>
<dbReference type="PIRSF" id="PIRSF000097">
    <property type="entry name" value="AKR"/>
    <property type="match status" value="1"/>
</dbReference>
<dbReference type="OrthoDB" id="416253at2759"/>
<evidence type="ECO:0000313" key="9">
    <source>
        <dbReference type="Proteomes" id="UP000053825"/>
    </source>
</evidence>
<evidence type="ECO:0000256" key="1">
    <source>
        <dbReference type="ARBA" id="ARBA00007905"/>
    </source>
</evidence>
<dbReference type="InterPro" id="IPR023210">
    <property type="entry name" value="NADP_OxRdtase_dom"/>
</dbReference>
<protein>
    <submittedName>
        <fullName evidence="8">Alcohol dehydrogenase [NADP(+)]</fullName>
    </submittedName>
</protein>
<gene>
    <name evidence="8" type="ORF">WH47_06154</name>
</gene>
<evidence type="ECO:0000256" key="5">
    <source>
        <dbReference type="PIRSR" id="PIRSR000097-2"/>
    </source>
</evidence>
<dbReference type="Proteomes" id="UP000053825">
    <property type="component" value="Unassembled WGS sequence"/>
</dbReference>
<feature type="domain" description="NADP-dependent oxidoreductase" evidence="7">
    <location>
        <begin position="5"/>
        <end position="276"/>
    </location>
</feature>
<feature type="active site" description="Proton donor" evidence="4">
    <location>
        <position position="30"/>
    </location>
</feature>
<dbReference type="PROSITE" id="PS00062">
    <property type="entry name" value="ALDOKETO_REDUCTASE_2"/>
    <property type="match status" value="1"/>
</dbReference>
<dbReference type="PANTHER" id="PTHR11732">
    <property type="entry name" value="ALDO/KETO REDUCTASE"/>
    <property type="match status" value="1"/>
</dbReference>
<evidence type="ECO:0000256" key="4">
    <source>
        <dbReference type="PIRSR" id="PIRSR000097-1"/>
    </source>
</evidence>
<dbReference type="InterPro" id="IPR036812">
    <property type="entry name" value="NAD(P)_OxRdtase_dom_sf"/>
</dbReference>
<dbReference type="EMBL" id="KQ414754">
    <property type="protein sequence ID" value="KOC61816.1"/>
    <property type="molecule type" value="Genomic_DNA"/>
</dbReference>
<dbReference type="Pfam" id="PF00248">
    <property type="entry name" value="Aldo_ket_red"/>
    <property type="match status" value="1"/>
</dbReference>
<dbReference type="SUPFAM" id="SSF51430">
    <property type="entry name" value="NAD(P)-linked oxidoreductase"/>
    <property type="match status" value="1"/>
</dbReference>
<name>A0A0L7QTL5_9HYME</name>
<evidence type="ECO:0000256" key="6">
    <source>
        <dbReference type="PIRSR" id="PIRSR000097-3"/>
    </source>
</evidence>
<comment type="similarity">
    <text evidence="1">Belongs to the aldo/keto reductase family.</text>
</comment>
<dbReference type="InterPro" id="IPR020471">
    <property type="entry name" value="AKR"/>
</dbReference>
<feature type="site" description="Lowers pKa of active site Tyr" evidence="6">
    <location>
        <position position="59"/>
    </location>
</feature>
<dbReference type="AlphaFoldDB" id="A0A0L7QTL5"/>
<dbReference type="FunFam" id="3.20.20.100:FF:000006">
    <property type="entry name" value="Aldo-keto reductase family 1 member A1"/>
    <property type="match status" value="1"/>
</dbReference>
<dbReference type="STRING" id="597456.A0A0L7QTL5"/>
<feature type="binding site" evidence="5">
    <location>
        <position position="92"/>
    </location>
    <ligand>
        <name>substrate</name>
    </ligand>
</feature>
<dbReference type="PRINTS" id="PR00069">
    <property type="entry name" value="ALDKETRDTASE"/>
</dbReference>